<feature type="compositionally biased region" description="Basic and acidic residues" evidence="1">
    <location>
        <begin position="92"/>
        <end position="104"/>
    </location>
</feature>
<evidence type="ECO:0000313" key="3">
    <source>
        <dbReference type="Proteomes" id="UP001177003"/>
    </source>
</evidence>
<dbReference type="PANTHER" id="PTHR34542:SF1">
    <property type="entry name" value="OS08G0359900 PROTEIN"/>
    <property type="match status" value="1"/>
</dbReference>
<accession>A0AA35YMG6</accession>
<dbReference type="EMBL" id="OX465079">
    <property type="protein sequence ID" value="CAI9276604.1"/>
    <property type="molecule type" value="Genomic_DNA"/>
</dbReference>
<dbReference type="Proteomes" id="UP001177003">
    <property type="component" value="Chromosome 3"/>
</dbReference>
<proteinExistence type="predicted"/>
<organism evidence="2 3">
    <name type="scientific">Lactuca saligna</name>
    <name type="common">Willowleaf lettuce</name>
    <dbReference type="NCBI Taxonomy" id="75948"/>
    <lineage>
        <taxon>Eukaryota</taxon>
        <taxon>Viridiplantae</taxon>
        <taxon>Streptophyta</taxon>
        <taxon>Embryophyta</taxon>
        <taxon>Tracheophyta</taxon>
        <taxon>Spermatophyta</taxon>
        <taxon>Magnoliopsida</taxon>
        <taxon>eudicotyledons</taxon>
        <taxon>Gunneridae</taxon>
        <taxon>Pentapetalae</taxon>
        <taxon>asterids</taxon>
        <taxon>campanulids</taxon>
        <taxon>Asterales</taxon>
        <taxon>Asteraceae</taxon>
        <taxon>Cichorioideae</taxon>
        <taxon>Cichorieae</taxon>
        <taxon>Lactucinae</taxon>
        <taxon>Lactuca</taxon>
    </lineage>
</organism>
<keyword evidence="3" id="KW-1185">Reference proteome</keyword>
<gene>
    <name evidence="2" type="ORF">LSALG_LOCUS16573</name>
</gene>
<reference evidence="2" key="1">
    <citation type="submission" date="2023-04" db="EMBL/GenBank/DDBJ databases">
        <authorList>
            <person name="Vijverberg K."/>
            <person name="Xiong W."/>
            <person name="Schranz E."/>
        </authorList>
    </citation>
    <scope>NUCLEOTIDE SEQUENCE</scope>
</reference>
<dbReference type="AlphaFoldDB" id="A0AA35YMG6"/>
<sequence>MATLQKFKLLATQCALAGSPSRSPATSPVIHLRRRKTLRMLLSRRLPRREEFLDRRGNNDVDSSENRKDVGGVRQKLKDLLVSSPPSPRLLEQNRTDGGEETKRWSGGGVRRGGSRGLRPLSGTLRQRLLRRAWRPVLGLFMHKDTKTKVFIQNIIVGEPMKVMWCTRPCSLRQR</sequence>
<feature type="compositionally biased region" description="Gly residues" evidence="1">
    <location>
        <begin position="106"/>
        <end position="116"/>
    </location>
</feature>
<evidence type="ECO:0000313" key="2">
    <source>
        <dbReference type="EMBL" id="CAI9276604.1"/>
    </source>
</evidence>
<evidence type="ECO:0000256" key="1">
    <source>
        <dbReference type="SAM" id="MobiDB-lite"/>
    </source>
</evidence>
<dbReference type="PANTHER" id="PTHR34542">
    <property type="entry name" value="OS08G0359900 PROTEIN"/>
    <property type="match status" value="1"/>
</dbReference>
<name>A0AA35YMG6_LACSI</name>
<feature type="region of interest" description="Disordered" evidence="1">
    <location>
        <begin position="74"/>
        <end position="119"/>
    </location>
</feature>
<protein>
    <submittedName>
        <fullName evidence="2">Uncharacterized protein</fullName>
    </submittedName>
</protein>